<dbReference type="AlphaFoldDB" id="A0AAV7EGP1"/>
<comment type="caution">
    <text evidence="2">The sequence shown here is derived from an EMBL/GenBank/DDBJ whole genome shotgun (WGS) entry which is preliminary data.</text>
</comment>
<sequence>MASPGSSDYLIYSPEKLGLIELVRLFIFRKNLVDCEFVESSKGAKLELENARATRTIVLTLIFQKFLLLFRTLLRLIGSLKIPKRGTKEFRSVIGHIDGRVDLNNKPSSLLGATHFPQMKPLLVLNPFDPDKISKNTLDLTVMAAKIAYENEAYIENVVTNHWKMRFVGFFNCWNKFLSEKATQAFICMDGEQNAERIVVAFRGTEPFEANDWATDIDLSWLSMGPMGRAHLGFMKALGLQNQKDYLNGWPKELARQDKDKPVAYYAVRDALKSLLREHRGAQVLITGHSLGGALAAVFASILSLHEERTILDRLLGVVTYGQPRVGDAAFAGYMDGTTATNANAAAAVGKKFLRTVYRYDIVPRVPFDDRLFQYKHFGDSLYYRSWYRGEARTEEQEVPNKNYFDPRYVLSKFANAWLDLFRGPFIGWSRGRDFREGWVSIGFRLLGLLIPGLASHSPRDYVNAVRLGKITSREMDMV</sequence>
<gene>
    <name evidence="2" type="ORF">H6P81_013982</name>
</gene>
<dbReference type="EMBL" id="JAINDJ010000005">
    <property type="protein sequence ID" value="KAG9447854.1"/>
    <property type="molecule type" value="Genomic_DNA"/>
</dbReference>
<dbReference type="PANTHER" id="PTHR46086">
    <property type="entry name" value="ALPHA/BETA-HYDROLASES SUPERFAMILY PROTEIN"/>
    <property type="match status" value="1"/>
</dbReference>
<dbReference type="PANTHER" id="PTHR46086:SF17">
    <property type="entry name" value="ALPHA_BETA-HYDROLASES SUPERFAMILY PROTEIN"/>
    <property type="match status" value="1"/>
</dbReference>
<evidence type="ECO:0000313" key="3">
    <source>
        <dbReference type="Proteomes" id="UP000825729"/>
    </source>
</evidence>
<keyword evidence="3" id="KW-1185">Reference proteome</keyword>
<dbReference type="GO" id="GO:0004806">
    <property type="term" value="F:triacylglycerol lipase activity"/>
    <property type="evidence" value="ECO:0007669"/>
    <property type="project" value="InterPro"/>
</dbReference>
<dbReference type="SUPFAM" id="SSF53474">
    <property type="entry name" value="alpha/beta-Hydrolases"/>
    <property type="match status" value="1"/>
</dbReference>
<dbReference type="CDD" id="cd00519">
    <property type="entry name" value="Lipase_3"/>
    <property type="match status" value="1"/>
</dbReference>
<evidence type="ECO:0000313" key="2">
    <source>
        <dbReference type="EMBL" id="KAG9447854.1"/>
    </source>
</evidence>
<dbReference type="InterPro" id="IPR044819">
    <property type="entry name" value="OBL-like"/>
</dbReference>
<dbReference type="InterPro" id="IPR029058">
    <property type="entry name" value="AB_hydrolase_fold"/>
</dbReference>
<reference evidence="2 3" key="1">
    <citation type="submission" date="2021-07" db="EMBL/GenBank/DDBJ databases">
        <title>The Aristolochia fimbriata genome: insights into angiosperm evolution, floral development and chemical biosynthesis.</title>
        <authorList>
            <person name="Jiao Y."/>
        </authorList>
    </citation>
    <scope>NUCLEOTIDE SEQUENCE [LARGE SCALE GENOMIC DNA]</scope>
    <source>
        <strain evidence="2">IBCAS-2021</strain>
        <tissue evidence="2">Leaf</tissue>
    </source>
</reference>
<proteinExistence type="predicted"/>
<dbReference type="Gene3D" id="3.40.50.1820">
    <property type="entry name" value="alpha/beta hydrolase"/>
    <property type="match status" value="1"/>
</dbReference>
<feature type="domain" description="Fungal lipase-type" evidence="1">
    <location>
        <begin position="199"/>
        <end position="369"/>
    </location>
</feature>
<dbReference type="Pfam" id="PF01764">
    <property type="entry name" value="Lipase_3"/>
    <property type="match status" value="1"/>
</dbReference>
<dbReference type="InterPro" id="IPR002921">
    <property type="entry name" value="Fungal_lipase-type"/>
</dbReference>
<accession>A0AAV7EGP1</accession>
<evidence type="ECO:0000259" key="1">
    <source>
        <dbReference type="Pfam" id="PF01764"/>
    </source>
</evidence>
<name>A0AAV7EGP1_ARIFI</name>
<dbReference type="Proteomes" id="UP000825729">
    <property type="component" value="Unassembled WGS sequence"/>
</dbReference>
<protein>
    <recommendedName>
        <fullName evidence="1">Fungal lipase-type domain-containing protein</fullName>
    </recommendedName>
</protein>
<organism evidence="2 3">
    <name type="scientific">Aristolochia fimbriata</name>
    <name type="common">White veined hardy Dutchman's pipe vine</name>
    <dbReference type="NCBI Taxonomy" id="158543"/>
    <lineage>
        <taxon>Eukaryota</taxon>
        <taxon>Viridiplantae</taxon>
        <taxon>Streptophyta</taxon>
        <taxon>Embryophyta</taxon>
        <taxon>Tracheophyta</taxon>
        <taxon>Spermatophyta</taxon>
        <taxon>Magnoliopsida</taxon>
        <taxon>Magnoliidae</taxon>
        <taxon>Piperales</taxon>
        <taxon>Aristolochiaceae</taxon>
        <taxon>Aristolochia</taxon>
    </lineage>
</organism>
<dbReference type="GO" id="GO:0006629">
    <property type="term" value="P:lipid metabolic process"/>
    <property type="evidence" value="ECO:0007669"/>
    <property type="project" value="InterPro"/>
</dbReference>